<organism evidence="1 2">
    <name type="scientific">Rhodopirellula baltica (strain DSM 10527 / NCIMB 13988 / SH1)</name>
    <dbReference type="NCBI Taxonomy" id="243090"/>
    <lineage>
        <taxon>Bacteria</taxon>
        <taxon>Pseudomonadati</taxon>
        <taxon>Planctomycetota</taxon>
        <taxon>Planctomycetia</taxon>
        <taxon>Pirellulales</taxon>
        <taxon>Pirellulaceae</taxon>
        <taxon>Rhodopirellula</taxon>
    </lineage>
</organism>
<dbReference type="KEGG" id="rba:RB2943"/>
<dbReference type="STRING" id="243090.RB2943"/>
<dbReference type="Proteomes" id="UP000001025">
    <property type="component" value="Chromosome"/>
</dbReference>
<proteinExistence type="predicted"/>
<dbReference type="InParanoid" id="Q7UV13"/>
<keyword evidence="2" id="KW-1185">Reference proteome</keyword>
<evidence type="ECO:0000313" key="1">
    <source>
        <dbReference type="EMBL" id="CAD72914.1"/>
    </source>
</evidence>
<reference evidence="1 2" key="1">
    <citation type="journal article" date="2003" name="Proc. Natl. Acad. Sci. U.S.A.">
        <title>Complete genome sequence of the marine planctomycete Pirellula sp. strain 1.</title>
        <authorList>
            <person name="Gloeckner F.O."/>
            <person name="Kube M."/>
            <person name="Bauer M."/>
            <person name="Teeling H."/>
            <person name="Lombardot T."/>
            <person name="Ludwig W."/>
            <person name="Gade D."/>
            <person name="Beck A."/>
            <person name="Borzym K."/>
            <person name="Heitmann K."/>
            <person name="Rabus R."/>
            <person name="Schlesner H."/>
            <person name="Amann R."/>
            <person name="Reinhardt R."/>
        </authorList>
    </citation>
    <scope>NUCLEOTIDE SEQUENCE [LARGE SCALE GENOMIC DNA]</scope>
    <source>
        <strain evidence="2">DSM 10527 / NCIMB 13988 / SH1</strain>
    </source>
</reference>
<dbReference type="EnsemblBacteria" id="CAD72914">
    <property type="protein sequence ID" value="CAD72914"/>
    <property type="gene ID" value="RB2943"/>
</dbReference>
<dbReference type="EMBL" id="BX294138">
    <property type="protein sequence ID" value="CAD72914.1"/>
    <property type="molecule type" value="Genomic_DNA"/>
</dbReference>
<sequence length="86" mass="9549">MTSETIDIQQSFAVIHSGNIFDRGPGEVEFFQPHGKPCELGSDGCPPPLCYQIGSKKKTLSTARTQFAFSGQRSQSVHYLLRAFRN</sequence>
<accession>Q7UV13</accession>
<gene>
    <name evidence="1" type="ordered locus">RB2943</name>
</gene>
<dbReference type="AlphaFoldDB" id="Q7UV13"/>
<dbReference type="HOGENOM" id="CLU_2495782_0_0_0"/>
<evidence type="ECO:0000313" key="2">
    <source>
        <dbReference type="Proteomes" id="UP000001025"/>
    </source>
</evidence>
<protein>
    <submittedName>
        <fullName evidence="1">Uncharacterized protein</fullName>
    </submittedName>
</protein>
<name>Q7UV13_RHOBA</name>